<name>A0ABS1CRD2_9GAMM</name>
<evidence type="ECO:0000313" key="2">
    <source>
        <dbReference type="EMBL" id="MBK1634044.1"/>
    </source>
</evidence>
<dbReference type="Proteomes" id="UP000748752">
    <property type="component" value="Unassembled WGS sequence"/>
</dbReference>
<protein>
    <recommendedName>
        <fullName evidence="4">Transposase</fullName>
    </recommendedName>
</protein>
<comment type="caution">
    <text evidence="2">The sequence shown here is derived from an EMBL/GenBank/DDBJ whole genome shotgun (WGS) entry which is preliminary data.</text>
</comment>
<proteinExistence type="predicted"/>
<evidence type="ECO:0000256" key="1">
    <source>
        <dbReference type="SAM" id="MobiDB-lite"/>
    </source>
</evidence>
<evidence type="ECO:0008006" key="4">
    <source>
        <dbReference type="Google" id="ProtNLM"/>
    </source>
</evidence>
<feature type="non-terminal residue" evidence="2">
    <location>
        <position position="290"/>
    </location>
</feature>
<dbReference type="EMBL" id="NRRV01000222">
    <property type="protein sequence ID" value="MBK1634044.1"/>
    <property type="molecule type" value="Genomic_DNA"/>
</dbReference>
<keyword evidence="3" id="KW-1185">Reference proteome</keyword>
<reference evidence="2 3" key="1">
    <citation type="journal article" date="2020" name="Microorganisms">
        <title>Osmotic Adaptation and Compatible Solute Biosynthesis of Phototrophic Bacteria as Revealed from Genome Analyses.</title>
        <authorList>
            <person name="Imhoff J.F."/>
            <person name="Rahn T."/>
            <person name="Kunzel S."/>
            <person name="Keller A."/>
            <person name="Neulinger S.C."/>
        </authorList>
    </citation>
    <scope>NUCLEOTIDE SEQUENCE [LARGE SCALE GENOMIC DNA]</scope>
    <source>
        <strain evidence="2 3">DSM 6210</strain>
    </source>
</reference>
<feature type="compositionally biased region" description="Basic and acidic residues" evidence="1">
    <location>
        <begin position="67"/>
        <end position="78"/>
    </location>
</feature>
<organism evidence="2 3">
    <name type="scientific">Thiohalocapsa halophila</name>
    <dbReference type="NCBI Taxonomy" id="69359"/>
    <lineage>
        <taxon>Bacteria</taxon>
        <taxon>Pseudomonadati</taxon>
        <taxon>Pseudomonadota</taxon>
        <taxon>Gammaproteobacteria</taxon>
        <taxon>Chromatiales</taxon>
        <taxon>Chromatiaceae</taxon>
        <taxon>Thiohalocapsa</taxon>
    </lineage>
</organism>
<gene>
    <name evidence="2" type="ORF">CKO31_25670</name>
</gene>
<accession>A0ABS1CRD2</accession>
<evidence type="ECO:0000313" key="3">
    <source>
        <dbReference type="Proteomes" id="UP000748752"/>
    </source>
</evidence>
<feature type="region of interest" description="Disordered" evidence="1">
    <location>
        <begin position="59"/>
        <end position="90"/>
    </location>
</feature>
<sequence length="290" mass="31769">MNDLRTPVSRLLRLVRSARDRWKAKALERQKRLRAAQVRVRDLERSRAYWKSRALAAERQAPAGDAAGRRTNKDKGGEGGEGGEEPPTALVPTRVANHHHSLEVIQLSVQLYLHAGFGCRGVSWVLRLLAGYLPLGGPASTTVLNWCCRLGLAVLRRPLARRDDWIFVIDETVGLGALRCLVVLGIPAGRLVETGYAPRHCDMTVLAVEVTANSTGVWVAAMLEQVRARTGVPVQIVCDHGRRSAQRHRAVSPTGAELCRDLRHLPCHRGALESSLARRQPLAGVPATGQ</sequence>
<dbReference type="RefSeq" id="WP_200243842.1">
    <property type="nucleotide sequence ID" value="NZ_NRRV01000222.1"/>
</dbReference>